<protein>
    <submittedName>
        <fullName evidence="3">3-oxoadipate enol-lactonase-like protein</fullName>
    </submittedName>
</protein>
<dbReference type="Gene3D" id="3.40.50.1820">
    <property type="entry name" value="alpha/beta hydrolase"/>
    <property type="match status" value="1"/>
</dbReference>
<dbReference type="HOGENOM" id="CLU_021595_0_0_1"/>
<reference evidence="4" key="1">
    <citation type="journal article" date="2014" name="Genome Announc.">
        <title>Genome sequence and annotation of Acremonium chrysogenum, producer of the beta-lactam antibiotic cephalosporin C.</title>
        <authorList>
            <person name="Terfehr D."/>
            <person name="Dahlmann T.A."/>
            <person name="Specht T."/>
            <person name="Zadra I."/>
            <person name="Kuernsteiner H."/>
            <person name="Kueck U."/>
        </authorList>
    </citation>
    <scope>NUCLEOTIDE SEQUENCE [LARGE SCALE GENOMIC DNA]</scope>
    <source>
        <strain evidence="4">ATCC 11550 / CBS 779.69 / DSM 880 / IAM 14645 / JCM 23072 / IMI 49137</strain>
    </source>
</reference>
<evidence type="ECO:0000313" key="4">
    <source>
        <dbReference type="Proteomes" id="UP000029964"/>
    </source>
</evidence>
<dbReference type="SUPFAM" id="SSF54909">
    <property type="entry name" value="Dimeric alpha+beta barrel"/>
    <property type="match status" value="1"/>
</dbReference>
<dbReference type="InterPro" id="IPR029058">
    <property type="entry name" value="AB_hydrolase_fold"/>
</dbReference>
<proteinExistence type="inferred from homology"/>
<dbReference type="STRING" id="857340.A0A086TGT1"/>
<organism evidence="3 4">
    <name type="scientific">Hapsidospora chrysogenum (strain ATCC 11550 / CBS 779.69 / DSM 880 / IAM 14645 / JCM 23072 / IMI 49137)</name>
    <name type="common">Acremonium chrysogenum</name>
    <dbReference type="NCBI Taxonomy" id="857340"/>
    <lineage>
        <taxon>Eukaryota</taxon>
        <taxon>Fungi</taxon>
        <taxon>Dikarya</taxon>
        <taxon>Ascomycota</taxon>
        <taxon>Pezizomycotina</taxon>
        <taxon>Sordariomycetes</taxon>
        <taxon>Hypocreomycetidae</taxon>
        <taxon>Hypocreales</taxon>
        <taxon>Bionectriaceae</taxon>
        <taxon>Hapsidospora</taxon>
    </lineage>
</organism>
<sequence>MSSPPGILLVTMQPKPGLSIDQFHEWYNNEHGPTRLRMPDIFSNGLRYRATDGDKPEYMAVYDVTSMQHLTTERYTSLRANRSGREAATIGQVEVVRYLHDLIHTKQVHDFVLPEDLTDEQAEGRVTISVTITPTDVRGAGEEYRKWYTEEHAEMLSKVPGWLRSRLFKTSSIEPGAKEVYFGLHDYAKVNGLGGPEHKASMDTPWRDEVFGKYVASKGRRTYSLFYVFGPAPRDLAPLSKLPTSAAFTSGDAKTVTSPGPDAAITSYITTKDSLSIPYRLEGNPGPDARTIAFCNSLLTSLHMWDAFVDILKKERPDLRILRYDTRGRHSIPQPPVAASLDHVTDDLLTVLDALRITKLDTLMGVSMGGATTLNFALKHPERLGKFVACDFNATCSAANTQAWKDRIAIAREDNGQGIKTLATQTVARWFHPGTMEKEDTARRMTEMVAANDVEGFAHSCTALWDYDLKPAMGGCKVPGLFVVGEGDGKGAVVKAMEGFKGLLGNGEAELRIVPDTGHLPMFEDPVKFWETVRNYL</sequence>
<dbReference type="PRINTS" id="PR00111">
    <property type="entry name" value="ABHYDROLASE"/>
</dbReference>
<dbReference type="AlphaFoldDB" id="A0A086TGT1"/>
<comment type="similarity">
    <text evidence="1">Belongs to the AB hydrolase superfamily.</text>
</comment>
<dbReference type="InterPro" id="IPR000073">
    <property type="entry name" value="AB_hydrolase_1"/>
</dbReference>
<dbReference type="Proteomes" id="UP000029964">
    <property type="component" value="Unassembled WGS sequence"/>
</dbReference>
<evidence type="ECO:0000259" key="2">
    <source>
        <dbReference type="Pfam" id="PF00561"/>
    </source>
</evidence>
<gene>
    <name evidence="3" type="ORF">ACRE_005750</name>
</gene>
<dbReference type="EMBL" id="JPKY01000003">
    <property type="protein sequence ID" value="KFH48563.1"/>
    <property type="molecule type" value="Genomic_DNA"/>
</dbReference>
<dbReference type="OrthoDB" id="2851338at2759"/>
<keyword evidence="4" id="KW-1185">Reference proteome</keyword>
<dbReference type="PANTHER" id="PTHR43039">
    <property type="entry name" value="ESTERASE-RELATED"/>
    <property type="match status" value="1"/>
</dbReference>
<accession>A0A086TGT1</accession>
<dbReference type="InterPro" id="IPR011008">
    <property type="entry name" value="Dimeric_a/b-barrel"/>
</dbReference>
<name>A0A086TGT1_HAPC1</name>
<evidence type="ECO:0000256" key="1">
    <source>
        <dbReference type="ARBA" id="ARBA00008645"/>
    </source>
</evidence>
<dbReference type="SUPFAM" id="SSF53474">
    <property type="entry name" value="alpha/beta-Hydrolases"/>
    <property type="match status" value="1"/>
</dbReference>
<dbReference type="Pfam" id="PF00561">
    <property type="entry name" value="Abhydrolase_1"/>
    <property type="match status" value="1"/>
</dbReference>
<feature type="domain" description="AB hydrolase-1" evidence="2">
    <location>
        <begin position="293"/>
        <end position="526"/>
    </location>
</feature>
<evidence type="ECO:0000313" key="3">
    <source>
        <dbReference type="EMBL" id="KFH48563.1"/>
    </source>
</evidence>
<comment type="caution">
    <text evidence="3">The sequence shown here is derived from an EMBL/GenBank/DDBJ whole genome shotgun (WGS) entry which is preliminary data.</text>
</comment>